<dbReference type="KEGG" id="cim:CIMG_11557"/>
<accession>A0A0D8JV32</accession>
<sequence length="56" mass="6103">MELEKFGILSIPCSHDDRRNRPFLGEDVTGSIDANILPSPIVSVMGTPLLYDTALS</sequence>
<protein>
    <submittedName>
        <fullName evidence="1">Uncharacterized protein</fullName>
    </submittedName>
</protein>
<evidence type="ECO:0000313" key="1">
    <source>
        <dbReference type="EMBL" id="KJF61180.1"/>
    </source>
</evidence>
<reference evidence="2" key="1">
    <citation type="journal article" date="2009" name="Genome Res.">
        <title>Comparative genomic analyses of the human fungal pathogens Coccidioides and their relatives.</title>
        <authorList>
            <person name="Sharpton T.J."/>
            <person name="Stajich J.E."/>
            <person name="Rounsley S.D."/>
            <person name="Gardner M.J."/>
            <person name="Wortman J.R."/>
            <person name="Jordar V.S."/>
            <person name="Maiti R."/>
            <person name="Kodira C.D."/>
            <person name="Neafsey D.E."/>
            <person name="Zeng Q."/>
            <person name="Hung C.-Y."/>
            <person name="McMahan C."/>
            <person name="Muszewska A."/>
            <person name="Grynberg M."/>
            <person name="Mandel M.A."/>
            <person name="Kellner E.M."/>
            <person name="Barker B.M."/>
            <person name="Galgiani J.N."/>
            <person name="Orbach M.J."/>
            <person name="Kirkland T.N."/>
            <person name="Cole G.T."/>
            <person name="Henn M.R."/>
            <person name="Birren B.W."/>
            <person name="Taylor J.W."/>
        </authorList>
    </citation>
    <scope>NUCLEOTIDE SEQUENCE [LARGE SCALE GENOMIC DNA]</scope>
    <source>
        <strain evidence="2">RS</strain>
    </source>
</reference>
<dbReference type="GeneID" id="24163772"/>
<name>A0A0D8JV32_COCIM</name>
<gene>
    <name evidence="1" type="ORF">CIMG_11557</name>
</gene>
<organism evidence="1 2">
    <name type="scientific">Coccidioides immitis (strain RS)</name>
    <name type="common">Valley fever fungus</name>
    <dbReference type="NCBI Taxonomy" id="246410"/>
    <lineage>
        <taxon>Eukaryota</taxon>
        <taxon>Fungi</taxon>
        <taxon>Dikarya</taxon>
        <taxon>Ascomycota</taxon>
        <taxon>Pezizomycotina</taxon>
        <taxon>Eurotiomycetes</taxon>
        <taxon>Eurotiomycetidae</taxon>
        <taxon>Onygenales</taxon>
        <taxon>Onygenaceae</taxon>
        <taxon>Coccidioides</taxon>
    </lineage>
</organism>
<dbReference type="RefSeq" id="XP_012213924.1">
    <property type="nucleotide sequence ID" value="XM_012358501.1"/>
</dbReference>
<dbReference type="Proteomes" id="UP000001261">
    <property type="component" value="Unassembled WGS sequence"/>
</dbReference>
<proteinExistence type="predicted"/>
<keyword evidence="2" id="KW-1185">Reference proteome</keyword>
<evidence type="ECO:0000313" key="2">
    <source>
        <dbReference type="Proteomes" id="UP000001261"/>
    </source>
</evidence>
<dbReference type="AlphaFoldDB" id="A0A0D8JV32"/>
<dbReference type="InParanoid" id="A0A0D8JV32"/>
<dbReference type="EMBL" id="GG704914">
    <property type="protein sequence ID" value="KJF61180.1"/>
    <property type="molecule type" value="Genomic_DNA"/>
</dbReference>
<dbReference type="VEuPathDB" id="FungiDB:CIMG_11557"/>
<reference evidence="2" key="2">
    <citation type="journal article" date="2010" name="Genome Res.">
        <title>Population genomic sequencing of Coccidioides fungi reveals recent hybridization and transposon control.</title>
        <authorList>
            <person name="Neafsey D.E."/>
            <person name="Barker B.M."/>
            <person name="Sharpton T.J."/>
            <person name="Stajich J.E."/>
            <person name="Park D.J."/>
            <person name="Whiston E."/>
            <person name="Hung C.-Y."/>
            <person name="McMahan C."/>
            <person name="White J."/>
            <person name="Sykes S."/>
            <person name="Heiman D."/>
            <person name="Young S."/>
            <person name="Zeng Q."/>
            <person name="Abouelleil A."/>
            <person name="Aftuck L."/>
            <person name="Bessette D."/>
            <person name="Brown A."/>
            <person name="FitzGerald M."/>
            <person name="Lui A."/>
            <person name="Macdonald J.P."/>
            <person name="Priest M."/>
            <person name="Orbach M.J."/>
            <person name="Galgiani J.N."/>
            <person name="Kirkland T.N."/>
            <person name="Cole G.T."/>
            <person name="Birren B.W."/>
            <person name="Henn M.R."/>
            <person name="Taylor J.W."/>
            <person name="Rounsley S.D."/>
        </authorList>
    </citation>
    <scope>GENOME REANNOTATION</scope>
    <source>
        <strain evidence="2">RS</strain>
    </source>
</reference>